<keyword evidence="6" id="KW-1185">Reference proteome</keyword>
<evidence type="ECO:0000259" key="3">
    <source>
        <dbReference type="SMART" id="SM00962"/>
    </source>
</evidence>
<evidence type="ECO:0000256" key="2">
    <source>
        <dbReference type="ARBA" id="ARBA00023134"/>
    </source>
</evidence>
<name>A0AAD5NF88_ACENE</name>
<evidence type="ECO:0000256" key="1">
    <source>
        <dbReference type="ARBA" id="ARBA00022741"/>
    </source>
</evidence>
<evidence type="ECO:0008006" key="7">
    <source>
        <dbReference type="Google" id="ProtNLM"/>
    </source>
</evidence>
<accession>A0AAD5NF88</accession>
<dbReference type="InterPro" id="IPR042101">
    <property type="entry name" value="SRP54_N_sf"/>
</dbReference>
<dbReference type="InterPro" id="IPR022941">
    <property type="entry name" value="SRP54"/>
</dbReference>
<gene>
    <name evidence="5" type="ORF">LWI28_011806</name>
</gene>
<dbReference type="PANTHER" id="PTHR11564">
    <property type="entry name" value="SIGNAL RECOGNITION PARTICLE 54K PROTEIN SRP54"/>
    <property type="match status" value="1"/>
</dbReference>
<dbReference type="GO" id="GO:0003924">
    <property type="term" value="F:GTPase activity"/>
    <property type="evidence" value="ECO:0007669"/>
    <property type="project" value="InterPro"/>
</dbReference>
<dbReference type="GO" id="GO:0048500">
    <property type="term" value="C:signal recognition particle"/>
    <property type="evidence" value="ECO:0007669"/>
    <property type="project" value="InterPro"/>
</dbReference>
<dbReference type="SMART" id="SM00963">
    <property type="entry name" value="SRP54_N"/>
    <property type="match status" value="1"/>
</dbReference>
<dbReference type="InterPro" id="IPR027417">
    <property type="entry name" value="P-loop_NTPase"/>
</dbReference>
<dbReference type="InterPro" id="IPR013822">
    <property type="entry name" value="Signal_recog_particl_SRP54_hlx"/>
</dbReference>
<dbReference type="AlphaFoldDB" id="A0AAD5NF88"/>
<keyword evidence="2" id="KW-0342">GTP-binding</keyword>
<dbReference type="Gene3D" id="1.20.120.140">
    <property type="entry name" value="Signal recognition particle SRP54, nucleotide-binding domain"/>
    <property type="match status" value="1"/>
</dbReference>
<reference evidence="5" key="1">
    <citation type="journal article" date="2022" name="Plant J.">
        <title>Strategies of tolerance reflected in two North American maple genomes.</title>
        <authorList>
            <person name="McEvoy S.L."/>
            <person name="Sezen U.U."/>
            <person name="Trouern-Trend A."/>
            <person name="McMahon S.M."/>
            <person name="Schaberg P.G."/>
            <person name="Yang J."/>
            <person name="Wegrzyn J.L."/>
            <person name="Swenson N.G."/>
        </authorList>
    </citation>
    <scope>NUCLEOTIDE SEQUENCE</scope>
    <source>
        <strain evidence="5">91603</strain>
    </source>
</reference>
<evidence type="ECO:0000259" key="4">
    <source>
        <dbReference type="SMART" id="SM00963"/>
    </source>
</evidence>
<evidence type="ECO:0000313" key="6">
    <source>
        <dbReference type="Proteomes" id="UP001064489"/>
    </source>
</evidence>
<dbReference type="SMART" id="SM00962">
    <property type="entry name" value="SRP54"/>
    <property type="match status" value="1"/>
</dbReference>
<proteinExistence type="predicted"/>
<keyword evidence="1" id="KW-0547">Nucleotide-binding</keyword>
<evidence type="ECO:0000313" key="5">
    <source>
        <dbReference type="EMBL" id="KAI9153470.1"/>
    </source>
</evidence>
<dbReference type="Pfam" id="PF00448">
    <property type="entry name" value="SRP54"/>
    <property type="match status" value="1"/>
</dbReference>
<dbReference type="GO" id="GO:0005525">
    <property type="term" value="F:GTP binding"/>
    <property type="evidence" value="ECO:0007669"/>
    <property type="project" value="UniProtKB-KW"/>
</dbReference>
<organism evidence="5 6">
    <name type="scientific">Acer negundo</name>
    <name type="common">Box elder</name>
    <dbReference type="NCBI Taxonomy" id="4023"/>
    <lineage>
        <taxon>Eukaryota</taxon>
        <taxon>Viridiplantae</taxon>
        <taxon>Streptophyta</taxon>
        <taxon>Embryophyta</taxon>
        <taxon>Tracheophyta</taxon>
        <taxon>Spermatophyta</taxon>
        <taxon>Magnoliopsida</taxon>
        <taxon>eudicotyledons</taxon>
        <taxon>Gunneridae</taxon>
        <taxon>Pentapetalae</taxon>
        <taxon>rosids</taxon>
        <taxon>malvids</taxon>
        <taxon>Sapindales</taxon>
        <taxon>Sapindaceae</taxon>
        <taxon>Hippocastanoideae</taxon>
        <taxon>Acereae</taxon>
        <taxon>Acer</taxon>
    </lineage>
</organism>
<feature type="domain" description="SRP54-type proteins GTP-binding" evidence="3">
    <location>
        <begin position="89"/>
        <end position="206"/>
    </location>
</feature>
<sequence>MQFEKIGGKIDSLRGLVRAPLLVSLREICSLVSLPVVRRFVQAVSDKAVGVGLIWGVKPDQQLVKIVNEELVKLIGGEVSELVFAKSGPTVILLAGLQGVGKTTVSAKLAYYLKKQGKSCMLIEGDVYRPAAIGQLVILGEQVGVPVYTAGTEVKPSEIARQGLNEAKKKKSRCSHSRYCWKTSAIMANDEIPPPLPTVFGKEIADFNISADSSRSNVSNPFFTHHSDHPGLTNP</sequence>
<comment type="caution">
    <text evidence="5">The sequence shown here is derived from an EMBL/GenBank/DDBJ whole genome shotgun (WGS) entry which is preliminary data.</text>
</comment>
<protein>
    <recommendedName>
        <fullName evidence="7">SRP54-type proteins GTP-binding domain-containing protein</fullName>
    </recommendedName>
</protein>
<dbReference type="EMBL" id="JAJSOW010000108">
    <property type="protein sequence ID" value="KAI9153470.1"/>
    <property type="molecule type" value="Genomic_DNA"/>
</dbReference>
<reference evidence="5" key="2">
    <citation type="submission" date="2023-02" db="EMBL/GenBank/DDBJ databases">
        <authorList>
            <person name="Swenson N.G."/>
            <person name="Wegrzyn J.L."/>
            <person name="Mcevoy S.L."/>
        </authorList>
    </citation>
    <scope>NUCLEOTIDE SEQUENCE</scope>
    <source>
        <strain evidence="5">91603</strain>
        <tissue evidence="5">Leaf</tissue>
    </source>
</reference>
<dbReference type="GO" id="GO:0006614">
    <property type="term" value="P:SRP-dependent cotranslational protein targeting to membrane"/>
    <property type="evidence" value="ECO:0007669"/>
    <property type="project" value="InterPro"/>
</dbReference>
<dbReference type="SUPFAM" id="SSF52540">
    <property type="entry name" value="P-loop containing nucleoside triphosphate hydrolases"/>
    <property type="match status" value="1"/>
</dbReference>
<dbReference type="Proteomes" id="UP001064489">
    <property type="component" value="Chromosome 11"/>
</dbReference>
<feature type="domain" description="Signal recognition particle SRP54 helical bundle" evidence="4">
    <location>
        <begin position="2"/>
        <end position="75"/>
    </location>
</feature>
<dbReference type="PANTHER" id="PTHR11564:SF5">
    <property type="entry name" value="SIGNAL RECOGNITION PARTICLE SUBUNIT SRP54"/>
    <property type="match status" value="1"/>
</dbReference>
<dbReference type="Gene3D" id="3.40.50.300">
    <property type="entry name" value="P-loop containing nucleotide triphosphate hydrolases"/>
    <property type="match status" value="1"/>
</dbReference>
<dbReference type="InterPro" id="IPR000897">
    <property type="entry name" value="SRP54_GTPase_dom"/>
</dbReference>